<dbReference type="PANTHER" id="PTHR46483:SF1">
    <property type="entry name" value="PHOSPHOLIPASE A1 PLIP1, CHLOROPLASTIC"/>
    <property type="match status" value="1"/>
</dbReference>
<evidence type="ECO:0000256" key="1">
    <source>
        <dbReference type="ARBA" id="ARBA00022801"/>
    </source>
</evidence>
<dbReference type="Pfam" id="PF01764">
    <property type="entry name" value="Lipase_3"/>
    <property type="match status" value="1"/>
</dbReference>
<organism evidence="3 4">
    <name type="scientific">Quercus rubra</name>
    <name type="common">Northern red oak</name>
    <name type="synonym">Quercus borealis</name>
    <dbReference type="NCBI Taxonomy" id="3512"/>
    <lineage>
        <taxon>Eukaryota</taxon>
        <taxon>Viridiplantae</taxon>
        <taxon>Streptophyta</taxon>
        <taxon>Embryophyta</taxon>
        <taxon>Tracheophyta</taxon>
        <taxon>Spermatophyta</taxon>
        <taxon>Magnoliopsida</taxon>
        <taxon>eudicotyledons</taxon>
        <taxon>Gunneridae</taxon>
        <taxon>Pentapetalae</taxon>
        <taxon>rosids</taxon>
        <taxon>fabids</taxon>
        <taxon>Fagales</taxon>
        <taxon>Fagaceae</taxon>
        <taxon>Quercus</taxon>
    </lineage>
</organism>
<dbReference type="Gene3D" id="3.40.50.1820">
    <property type="entry name" value="alpha/beta hydrolase"/>
    <property type="match status" value="1"/>
</dbReference>
<comment type="caution">
    <text evidence="3">The sequence shown here is derived from an EMBL/GenBank/DDBJ whole genome shotgun (WGS) entry which is preliminary data.</text>
</comment>
<dbReference type="SUPFAM" id="SSF53474">
    <property type="entry name" value="alpha/beta-Hydrolases"/>
    <property type="match status" value="1"/>
</dbReference>
<evidence type="ECO:0000259" key="2">
    <source>
        <dbReference type="Pfam" id="PF01764"/>
    </source>
</evidence>
<dbReference type="EMBL" id="JAXUIC010000004">
    <property type="protein sequence ID" value="KAK4593882.1"/>
    <property type="molecule type" value="Genomic_DNA"/>
</dbReference>
<evidence type="ECO:0000313" key="4">
    <source>
        <dbReference type="Proteomes" id="UP001324115"/>
    </source>
</evidence>
<accession>A0AAN7FJP3</accession>
<name>A0AAN7FJP3_QUERU</name>
<dbReference type="GO" id="GO:0006629">
    <property type="term" value="P:lipid metabolic process"/>
    <property type="evidence" value="ECO:0007669"/>
    <property type="project" value="InterPro"/>
</dbReference>
<dbReference type="InterPro" id="IPR029058">
    <property type="entry name" value="AB_hydrolase_fold"/>
</dbReference>
<dbReference type="Proteomes" id="UP001324115">
    <property type="component" value="Unassembled WGS sequence"/>
</dbReference>
<dbReference type="CDD" id="cd00519">
    <property type="entry name" value="Lipase_3"/>
    <property type="match status" value="1"/>
</dbReference>
<keyword evidence="4" id="KW-1185">Reference proteome</keyword>
<gene>
    <name evidence="3" type="ORF">RGQ29_017815</name>
</gene>
<feature type="domain" description="Fungal lipase-type" evidence="2">
    <location>
        <begin position="390"/>
        <end position="527"/>
    </location>
</feature>
<dbReference type="InterPro" id="IPR002921">
    <property type="entry name" value="Fungal_lipase-type"/>
</dbReference>
<dbReference type="InterPro" id="IPR043367">
    <property type="entry name" value="PLIP1/2/3"/>
</dbReference>
<reference evidence="3 4" key="1">
    <citation type="journal article" date="2023" name="G3 (Bethesda)">
        <title>A haplotype-resolved chromosome-scale genome for Quercus rubra L. provides insights into the genetics of adaptive traits for red oak species.</title>
        <authorList>
            <person name="Kapoor B."/>
            <person name="Jenkins J."/>
            <person name="Schmutz J."/>
            <person name="Zhebentyayeva T."/>
            <person name="Kuelheim C."/>
            <person name="Coggeshall M."/>
            <person name="Heim C."/>
            <person name="Lasky J.R."/>
            <person name="Leites L."/>
            <person name="Islam-Faridi N."/>
            <person name="Romero-Severson J."/>
            <person name="DeLeo V.L."/>
            <person name="Lucas S.M."/>
            <person name="Lazic D."/>
            <person name="Gailing O."/>
            <person name="Carlson J."/>
            <person name="Staton M."/>
        </authorList>
    </citation>
    <scope>NUCLEOTIDE SEQUENCE [LARGE SCALE GENOMIC DNA]</scope>
    <source>
        <strain evidence="3">Pseudo-F2</strain>
    </source>
</reference>
<sequence>MVCTTVTIPTSPVATTTKDIFKEHNGLHRSLSSKDLHNRATGIRRSYSDNHLCYSVNRIQATATQPEQKNSRSMGISPFQLSGSIIPNSVRSFLFDPETSKGMNVVEKDMNIEENLVNSSEGEERKRSNWVERLSELRSHWRDRQQKDSVDKDEACEGDDIGDCDYCTVDYSAEEEEVEVKHNRESFSRLLVRVPWSDTKLFSKLAFLSNMAYVIPEMKAKDLKKYYGLQFVTSSLEKKAEAAVIKAKLDEDSTRVPKIASIDIDASSQKAVDFEKKCPIHPSVAYEIAASAASYVQFSPKGLLCPGLESKEGDGEASLKTEGQPQEEGVSSTRLYNSEVAAYMAASTMTAVVAAGEREKLEAARDLQSLHSSPCEWFVCDDLSTYTRCFVIQGSDSLASWQANLFFEPTKFEGTDVLVHTGIYEAAKGIYEQYMPEIIEHMNKYGDRAKLQFTGHSLGGSLSLLVNLMLLTRKVVKPSHLQPVVTFGSPFVFCGGQNLLDDLGLDESNIHCVMMHRDIVPRAFSCNYPDHVVSLLKRLNGSLRSHSCLIKNKLLYSPLGKLFILQPDEKSSPAHPLLPPDSALYVLDKTQIGYSTSALRAFLNSPHPLETLGDPTAYGSEGTICRDHDSSNYLKAVNGVLRQRSKMVVRKVREQRNLLWALLSSPSPHTWNYESDWSNGSLATKEIMTGV</sequence>
<evidence type="ECO:0000313" key="3">
    <source>
        <dbReference type="EMBL" id="KAK4593882.1"/>
    </source>
</evidence>
<proteinExistence type="predicted"/>
<dbReference type="GO" id="GO:0008970">
    <property type="term" value="F:phospholipase A1 activity"/>
    <property type="evidence" value="ECO:0007669"/>
    <property type="project" value="InterPro"/>
</dbReference>
<dbReference type="PANTHER" id="PTHR46483">
    <property type="entry name" value="PHOSPHOLIPASE A1 PLIP2, CHLOROPLASTIC"/>
    <property type="match status" value="1"/>
</dbReference>
<protein>
    <recommendedName>
        <fullName evidence="2">Fungal lipase-type domain-containing protein</fullName>
    </recommendedName>
</protein>
<dbReference type="AlphaFoldDB" id="A0AAN7FJP3"/>
<keyword evidence="1" id="KW-0378">Hydrolase</keyword>